<gene>
    <name evidence="4" type="ORF">Voc01_097720</name>
</gene>
<evidence type="ECO:0000256" key="2">
    <source>
        <dbReference type="SAM" id="Phobius"/>
    </source>
</evidence>
<evidence type="ECO:0000313" key="4">
    <source>
        <dbReference type="EMBL" id="GIJ74855.1"/>
    </source>
</evidence>
<protein>
    <recommendedName>
        <fullName evidence="3">FtsX extracellular domain-containing protein</fullName>
    </recommendedName>
</protein>
<accession>A0A8J4A7M6</accession>
<evidence type="ECO:0000256" key="1">
    <source>
        <dbReference type="SAM" id="MobiDB-lite"/>
    </source>
</evidence>
<organism evidence="4 5">
    <name type="scientific">Virgisporangium ochraceum</name>
    <dbReference type="NCBI Taxonomy" id="65505"/>
    <lineage>
        <taxon>Bacteria</taxon>
        <taxon>Bacillati</taxon>
        <taxon>Actinomycetota</taxon>
        <taxon>Actinomycetes</taxon>
        <taxon>Micromonosporales</taxon>
        <taxon>Micromonosporaceae</taxon>
        <taxon>Virgisporangium</taxon>
    </lineage>
</organism>
<feature type="domain" description="FtsX extracellular" evidence="3">
    <location>
        <begin position="68"/>
        <end position="159"/>
    </location>
</feature>
<feature type="transmembrane region" description="Helical" evidence="2">
    <location>
        <begin position="31"/>
        <end position="53"/>
    </location>
</feature>
<dbReference type="EMBL" id="BOPH01000145">
    <property type="protein sequence ID" value="GIJ74855.1"/>
    <property type="molecule type" value="Genomic_DNA"/>
</dbReference>
<keyword evidence="2" id="KW-0812">Transmembrane</keyword>
<keyword evidence="2" id="KW-0472">Membrane</keyword>
<dbReference type="InterPro" id="IPR040690">
    <property type="entry name" value="FtsX_ECD"/>
</dbReference>
<comment type="caution">
    <text evidence="4">The sequence shown here is derived from an EMBL/GenBank/DDBJ whole genome shotgun (WGS) entry which is preliminary data.</text>
</comment>
<feature type="region of interest" description="Disordered" evidence="1">
    <location>
        <begin position="1"/>
        <end position="23"/>
    </location>
</feature>
<evidence type="ECO:0000313" key="5">
    <source>
        <dbReference type="Proteomes" id="UP000635606"/>
    </source>
</evidence>
<reference evidence="4" key="1">
    <citation type="submission" date="2021-01" db="EMBL/GenBank/DDBJ databases">
        <title>Whole genome shotgun sequence of Virgisporangium ochraceum NBRC 16418.</title>
        <authorList>
            <person name="Komaki H."/>
            <person name="Tamura T."/>
        </authorList>
    </citation>
    <scope>NUCLEOTIDE SEQUENCE</scope>
    <source>
        <strain evidence="4">NBRC 16418</strain>
    </source>
</reference>
<dbReference type="AlphaFoldDB" id="A0A8J4A7M6"/>
<dbReference type="Pfam" id="PF18075">
    <property type="entry name" value="FtsX_ECD"/>
    <property type="match status" value="1"/>
</dbReference>
<dbReference type="Proteomes" id="UP000635606">
    <property type="component" value="Unassembled WGS sequence"/>
</dbReference>
<keyword evidence="2" id="KW-1133">Transmembrane helix</keyword>
<sequence length="178" mass="19364">MSETDPRPSISVTPVPYAPAGPPPGKRPWRIAAVVAVAALLVGAGATMAAFVLPGLYHRLNPTEYTFEVSVWLKSDISVADRDAVRSGLAGIETVDGVRYESREQAYERLKRLFEDSPELVESVTPDLLPESFYFETERAEFDCGILDPVADLPAVDDITVMKVSIETSPPRTPVECG</sequence>
<keyword evidence="5" id="KW-1185">Reference proteome</keyword>
<evidence type="ECO:0000259" key="3">
    <source>
        <dbReference type="Pfam" id="PF18075"/>
    </source>
</evidence>
<dbReference type="Gene3D" id="3.30.70.3040">
    <property type="match status" value="1"/>
</dbReference>
<proteinExistence type="predicted"/>
<name>A0A8J4A7M6_9ACTN</name>